<organism evidence="2 3">
    <name type="scientific">Aquilegia coerulea</name>
    <name type="common">Rocky mountain columbine</name>
    <dbReference type="NCBI Taxonomy" id="218851"/>
    <lineage>
        <taxon>Eukaryota</taxon>
        <taxon>Viridiplantae</taxon>
        <taxon>Streptophyta</taxon>
        <taxon>Embryophyta</taxon>
        <taxon>Tracheophyta</taxon>
        <taxon>Spermatophyta</taxon>
        <taxon>Magnoliopsida</taxon>
        <taxon>Ranunculales</taxon>
        <taxon>Ranunculaceae</taxon>
        <taxon>Thalictroideae</taxon>
        <taxon>Aquilegia</taxon>
    </lineage>
</organism>
<gene>
    <name evidence="2" type="ORF">AQUCO_05500076v1</name>
</gene>
<proteinExistence type="inferred from homology"/>
<accession>A0A2G5CI69</accession>
<dbReference type="InterPro" id="IPR050898">
    <property type="entry name" value="Plant_acyltransferase"/>
</dbReference>
<evidence type="ECO:0000256" key="1">
    <source>
        <dbReference type="ARBA" id="ARBA00009861"/>
    </source>
</evidence>
<dbReference type="PANTHER" id="PTHR31147:SF33">
    <property type="entry name" value="N-HYDROXYCINNAMOYL_BENZOYLTRANSFERASE, PUTATIVE-RELATED"/>
    <property type="match status" value="1"/>
</dbReference>
<dbReference type="FunCoup" id="A0A2G5CI69">
    <property type="interactions" value="31"/>
</dbReference>
<dbReference type="InterPro" id="IPR023213">
    <property type="entry name" value="CAT-like_dom_sf"/>
</dbReference>
<dbReference type="STRING" id="218851.A0A2G5CI69"/>
<keyword evidence="3" id="KW-1185">Reference proteome</keyword>
<dbReference type="AlphaFoldDB" id="A0A2G5CI69"/>
<dbReference type="Proteomes" id="UP000230069">
    <property type="component" value="Unassembled WGS sequence"/>
</dbReference>
<dbReference type="Pfam" id="PF02458">
    <property type="entry name" value="Transferase"/>
    <property type="match status" value="1"/>
</dbReference>
<sequence length="448" mass="50341">MEVEIKETILISPSHSPFDHDHILHLSHIDNDRNVQVNFRYVRAYANNTTTPVSSATPVHIIGEALSKALVHYYPFAGTLRRRSNDSRLELLCAIGQSAPLIYATTNRTLDSVSYLDNPADPFIEKLVPDPNSVDSLLHPFRLQVTVFACGGFSLGASIHHSMCDGLGSTQFFNVMAEYARGATQPSLEPVWNRVSLLGPRDPPRVEVPFHEFLCLDKEFSPYNIPSQHIVRECFHVSDESLDRFKRFLCEESGSNFTTFEALGAFIWQARVKASKIHEDAKVKFAYSINIRRILKPALPFGYWGNGCVTMYAQTTAKELLEQPLWKTAELINKSKRNATEEYVRSFIDFQELHYAEGITAGKDVSGFTDWRHLGHSTVDFGWGGPVTVLPLSKHLLGSSEICFFLPYSSANEGKKDGFKVLVSLPETALPAFKIDMEMFSTKLESKV</sequence>
<reference evidence="2 3" key="1">
    <citation type="submission" date="2017-09" db="EMBL/GenBank/DDBJ databases">
        <title>WGS assembly of Aquilegia coerulea Goldsmith.</title>
        <authorList>
            <person name="Hodges S."/>
            <person name="Kramer E."/>
            <person name="Nordborg M."/>
            <person name="Tomkins J."/>
            <person name="Borevitz J."/>
            <person name="Derieg N."/>
            <person name="Yan J."/>
            <person name="Mihaltcheva S."/>
            <person name="Hayes R.D."/>
            <person name="Rokhsar D."/>
        </authorList>
    </citation>
    <scope>NUCLEOTIDE SEQUENCE [LARGE SCALE GENOMIC DNA]</scope>
    <source>
        <strain evidence="3">cv. Goldsmith</strain>
    </source>
</reference>
<evidence type="ECO:0000313" key="2">
    <source>
        <dbReference type="EMBL" id="PIA30537.1"/>
    </source>
</evidence>
<comment type="similarity">
    <text evidence="1">Belongs to the plant acyltransferase family.</text>
</comment>
<dbReference type="Gene3D" id="3.30.559.10">
    <property type="entry name" value="Chloramphenicol acetyltransferase-like domain"/>
    <property type="match status" value="2"/>
</dbReference>
<dbReference type="InParanoid" id="A0A2G5CI69"/>
<name>A0A2G5CI69_AQUCA</name>
<dbReference type="OrthoDB" id="671439at2759"/>
<protein>
    <submittedName>
        <fullName evidence="2">Uncharacterized protein</fullName>
    </submittedName>
</protein>
<evidence type="ECO:0000313" key="3">
    <source>
        <dbReference type="Proteomes" id="UP000230069"/>
    </source>
</evidence>
<dbReference type="PANTHER" id="PTHR31147">
    <property type="entry name" value="ACYL TRANSFERASE 4"/>
    <property type="match status" value="1"/>
</dbReference>
<dbReference type="EMBL" id="KZ305072">
    <property type="protein sequence ID" value="PIA30537.1"/>
    <property type="molecule type" value="Genomic_DNA"/>
</dbReference>